<dbReference type="PANTHER" id="PTHR31499:SF80">
    <property type="entry name" value="HTH MYB-TYPE DOMAIN-CONTAINING PROTEIN"/>
    <property type="match status" value="1"/>
</dbReference>
<dbReference type="EMBL" id="JBBPBM010000019">
    <property type="protein sequence ID" value="KAK8554167.1"/>
    <property type="molecule type" value="Genomic_DNA"/>
</dbReference>
<dbReference type="InterPro" id="IPR009057">
    <property type="entry name" value="Homeodomain-like_sf"/>
</dbReference>
<dbReference type="PROSITE" id="PS51294">
    <property type="entry name" value="HTH_MYB"/>
    <property type="match status" value="1"/>
</dbReference>
<keyword evidence="4" id="KW-0175">Coiled coil</keyword>
<evidence type="ECO:0000259" key="8">
    <source>
        <dbReference type="PROSITE" id="PS51294"/>
    </source>
</evidence>
<evidence type="ECO:0000256" key="4">
    <source>
        <dbReference type="ARBA" id="ARBA00023054"/>
    </source>
</evidence>
<name>A0ABR2E819_9ROSI</name>
<keyword evidence="10" id="KW-1185">Reference proteome</keyword>
<evidence type="ECO:0000313" key="10">
    <source>
        <dbReference type="Proteomes" id="UP001472677"/>
    </source>
</evidence>
<dbReference type="Proteomes" id="UP001472677">
    <property type="component" value="Unassembled WGS sequence"/>
</dbReference>
<evidence type="ECO:0000256" key="6">
    <source>
        <dbReference type="ARBA" id="ARBA00023242"/>
    </source>
</evidence>
<feature type="region of interest" description="Disordered" evidence="7">
    <location>
        <begin position="19"/>
        <end position="42"/>
    </location>
</feature>
<evidence type="ECO:0000313" key="9">
    <source>
        <dbReference type="EMBL" id="KAK8554167.1"/>
    </source>
</evidence>
<comment type="similarity">
    <text evidence="2">Belongs to the MYB-CC family.</text>
</comment>
<evidence type="ECO:0000256" key="1">
    <source>
        <dbReference type="ARBA" id="ARBA00004123"/>
    </source>
</evidence>
<dbReference type="Gene3D" id="1.10.10.60">
    <property type="entry name" value="Homeodomain-like"/>
    <property type="match status" value="1"/>
</dbReference>
<dbReference type="InterPro" id="IPR006447">
    <property type="entry name" value="Myb_dom_plants"/>
</dbReference>
<accession>A0ABR2E819</accession>
<evidence type="ECO:0000256" key="7">
    <source>
        <dbReference type="SAM" id="MobiDB-lite"/>
    </source>
</evidence>
<proteinExistence type="inferred from homology"/>
<evidence type="ECO:0000256" key="5">
    <source>
        <dbReference type="ARBA" id="ARBA00023163"/>
    </source>
</evidence>
<keyword evidence="6" id="KW-0539">Nucleus</keyword>
<dbReference type="Pfam" id="PF14379">
    <property type="entry name" value="Myb_CC_LHEQLE"/>
    <property type="match status" value="1"/>
</dbReference>
<protein>
    <recommendedName>
        <fullName evidence="8">HTH myb-type domain-containing protein</fullName>
    </recommendedName>
</protein>
<dbReference type="InterPro" id="IPR046955">
    <property type="entry name" value="PHR1-like"/>
</dbReference>
<keyword evidence="5" id="KW-0804">Transcription</keyword>
<reference evidence="9 10" key="1">
    <citation type="journal article" date="2024" name="G3 (Bethesda)">
        <title>Genome assembly of Hibiscus sabdariffa L. provides insights into metabolisms of medicinal natural products.</title>
        <authorList>
            <person name="Kim T."/>
        </authorList>
    </citation>
    <scope>NUCLEOTIDE SEQUENCE [LARGE SCALE GENOMIC DNA]</scope>
    <source>
        <strain evidence="9">TK-2024</strain>
        <tissue evidence="9">Old leaves</tissue>
    </source>
</reference>
<dbReference type="InterPro" id="IPR017930">
    <property type="entry name" value="Myb_dom"/>
</dbReference>
<dbReference type="PANTHER" id="PTHR31499">
    <property type="entry name" value="MYB FAMILY TRANSCRIPTION FACTOR PHL11"/>
    <property type="match status" value="1"/>
</dbReference>
<organism evidence="9 10">
    <name type="scientific">Hibiscus sabdariffa</name>
    <name type="common">roselle</name>
    <dbReference type="NCBI Taxonomy" id="183260"/>
    <lineage>
        <taxon>Eukaryota</taxon>
        <taxon>Viridiplantae</taxon>
        <taxon>Streptophyta</taxon>
        <taxon>Embryophyta</taxon>
        <taxon>Tracheophyta</taxon>
        <taxon>Spermatophyta</taxon>
        <taxon>Magnoliopsida</taxon>
        <taxon>eudicotyledons</taxon>
        <taxon>Gunneridae</taxon>
        <taxon>Pentapetalae</taxon>
        <taxon>rosids</taxon>
        <taxon>malvids</taxon>
        <taxon>Malvales</taxon>
        <taxon>Malvaceae</taxon>
        <taxon>Malvoideae</taxon>
        <taxon>Hibiscus</taxon>
    </lineage>
</organism>
<dbReference type="Pfam" id="PF00249">
    <property type="entry name" value="Myb_DNA-binding"/>
    <property type="match status" value="1"/>
</dbReference>
<evidence type="ECO:0000256" key="3">
    <source>
        <dbReference type="ARBA" id="ARBA00023015"/>
    </source>
</evidence>
<feature type="domain" description="HTH myb-type" evidence="8">
    <location>
        <begin position="147"/>
        <end position="205"/>
    </location>
</feature>
<dbReference type="NCBIfam" id="TIGR01557">
    <property type="entry name" value="myb_SHAQKYF"/>
    <property type="match status" value="1"/>
</dbReference>
<keyword evidence="3" id="KW-0805">Transcription regulation</keyword>
<evidence type="ECO:0000256" key="2">
    <source>
        <dbReference type="ARBA" id="ARBA00006783"/>
    </source>
</evidence>
<comment type="subcellular location">
    <subcellularLocation>
        <location evidence="1">Nucleus</location>
    </subcellularLocation>
</comment>
<comment type="caution">
    <text evidence="9">The sequence shown here is derived from an EMBL/GenBank/DDBJ whole genome shotgun (WGS) entry which is preliminary data.</text>
</comment>
<dbReference type="InterPro" id="IPR001005">
    <property type="entry name" value="SANT/Myb"/>
</dbReference>
<dbReference type="SUPFAM" id="SSF46689">
    <property type="entry name" value="Homeodomain-like"/>
    <property type="match status" value="1"/>
</dbReference>
<gene>
    <name evidence="9" type="ORF">V6N12_031139</name>
</gene>
<sequence>MNTLKIGFQSLGFNRNRNFQPAMEGEGLSPHRNPGAAKSSSSNTIMSGFQTPASAFYAAERCMGFPHHPSTSFISQHNFSFSLESVAQDEPICDFTNALNSQICFNQYQKHSEKSCKVPRTQFWVPFRGNQQDQRAYCNTTRAVVANKTRIRWTQDLHDKFVDCVKRLGGSEKATPKTILKLMDTQGLTIFHVKSHLQKYRIAKYMPDSAQGKSEERSTDLTQIDVKNGLHLTEALQLQLDVQRHLHEQLEFQQNLQLRIEKQGRQLQMMIDEQQKTNESLLKNQDFNITCFDPLEASISENSADALTSGSS</sequence>
<dbReference type="InterPro" id="IPR025756">
    <property type="entry name" value="Myb_CC_LHEQLE"/>
</dbReference>